<name>W9S2Y8_9ROSA</name>
<gene>
    <name evidence="1" type="ORF">L484_009664</name>
</gene>
<reference evidence="2" key="1">
    <citation type="submission" date="2013-01" db="EMBL/GenBank/DDBJ databases">
        <title>Draft Genome Sequence of a Mulberry Tree, Morus notabilis C.K. Schneid.</title>
        <authorList>
            <person name="He N."/>
            <person name="Zhao S."/>
        </authorList>
    </citation>
    <scope>NUCLEOTIDE SEQUENCE</scope>
</reference>
<evidence type="ECO:0000313" key="2">
    <source>
        <dbReference type="Proteomes" id="UP000030645"/>
    </source>
</evidence>
<accession>W9S2Y8</accession>
<proteinExistence type="predicted"/>
<evidence type="ECO:0000313" key="1">
    <source>
        <dbReference type="EMBL" id="EXB85818.1"/>
    </source>
</evidence>
<sequence length="77" mass="8491">MEYVFRRIAIFLSPIGKGGSCIRSKKKVPFGAAEDSLRGGAVENEPIPDNNKPNDIVERFHGGKLSAKALEPTRNFF</sequence>
<dbReference type="AlphaFoldDB" id="W9S2Y8"/>
<keyword evidence="2" id="KW-1185">Reference proteome</keyword>
<organism evidence="1 2">
    <name type="scientific">Morus notabilis</name>
    <dbReference type="NCBI Taxonomy" id="981085"/>
    <lineage>
        <taxon>Eukaryota</taxon>
        <taxon>Viridiplantae</taxon>
        <taxon>Streptophyta</taxon>
        <taxon>Embryophyta</taxon>
        <taxon>Tracheophyta</taxon>
        <taxon>Spermatophyta</taxon>
        <taxon>Magnoliopsida</taxon>
        <taxon>eudicotyledons</taxon>
        <taxon>Gunneridae</taxon>
        <taxon>Pentapetalae</taxon>
        <taxon>rosids</taxon>
        <taxon>fabids</taxon>
        <taxon>Rosales</taxon>
        <taxon>Moraceae</taxon>
        <taxon>Moreae</taxon>
        <taxon>Morus</taxon>
    </lineage>
</organism>
<dbReference type="Proteomes" id="UP000030645">
    <property type="component" value="Unassembled WGS sequence"/>
</dbReference>
<dbReference type="EMBL" id="KE344904">
    <property type="protein sequence ID" value="EXB85818.1"/>
    <property type="molecule type" value="Genomic_DNA"/>
</dbReference>
<protein>
    <submittedName>
        <fullName evidence="1">Uncharacterized protein</fullName>
    </submittedName>
</protein>